<dbReference type="OrthoDB" id="437457at2759"/>
<keyword evidence="5" id="KW-1185">Reference proteome</keyword>
<sequence>MPGRLPTQADFPSTLTLDVVPPPSPDRPTNVLILLHSLGDSHRPFSALGDQMRLPETACLSLCAPNKLPFDLDGFQWGDDLIFDQGTGGLDFDTGFGTALPLVADTVIKEGLMEKCGYAPRNILVLGFGQGACVALAAARVLGKEGVELGGIVSIGGFLPEKLPEPPKVQEVEDEGEEKSKMSAPGKCKAPVLLCKARENSAVMQSALNRLKDEFEFLEVKEWKMNGDHMPRNRDEMMPIMQFMARRLQSVKGVPQGSVEVT</sequence>
<dbReference type="Proteomes" id="UP000799766">
    <property type="component" value="Unassembled WGS sequence"/>
</dbReference>
<dbReference type="GO" id="GO:0052689">
    <property type="term" value="F:carboxylic ester hydrolase activity"/>
    <property type="evidence" value="ECO:0007669"/>
    <property type="project" value="TreeGrafter"/>
</dbReference>
<dbReference type="InterPro" id="IPR050565">
    <property type="entry name" value="LYPA1-2/EST-like"/>
</dbReference>
<comment type="similarity">
    <text evidence="1">Belongs to the AB hydrolase superfamily. AB hydrolase 2 family.</text>
</comment>
<dbReference type="Pfam" id="PF02230">
    <property type="entry name" value="Abhydrolase_2"/>
    <property type="match status" value="1"/>
</dbReference>
<dbReference type="SUPFAM" id="SSF53474">
    <property type="entry name" value="alpha/beta-Hydrolases"/>
    <property type="match status" value="1"/>
</dbReference>
<dbReference type="AlphaFoldDB" id="A0A6A6NVH2"/>
<dbReference type="InterPro" id="IPR029058">
    <property type="entry name" value="AB_hydrolase_fold"/>
</dbReference>
<dbReference type="PANTHER" id="PTHR10655:SF67">
    <property type="entry name" value="PHOSPHOLIPASE_CARBOXYLESTERASE SUPERFAMILY (AFU_ORTHOLOGUE AFUA_5G09340)"/>
    <property type="match status" value="1"/>
</dbReference>
<dbReference type="InterPro" id="IPR003140">
    <property type="entry name" value="PLipase/COase/thioEstase"/>
</dbReference>
<evidence type="ECO:0000256" key="1">
    <source>
        <dbReference type="ARBA" id="ARBA00006499"/>
    </source>
</evidence>
<evidence type="ECO:0000259" key="3">
    <source>
        <dbReference type="Pfam" id="PF02230"/>
    </source>
</evidence>
<dbReference type="EMBL" id="MU001686">
    <property type="protein sequence ID" value="KAF2455721.1"/>
    <property type="molecule type" value="Genomic_DNA"/>
</dbReference>
<evidence type="ECO:0000313" key="5">
    <source>
        <dbReference type="Proteomes" id="UP000799766"/>
    </source>
</evidence>
<dbReference type="Gene3D" id="3.40.50.1820">
    <property type="entry name" value="alpha/beta hydrolase"/>
    <property type="match status" value="1"/>
</dbReference>
<gene>
    <name evidence="4" type="ORF">BDY21DRAFT_380747</name>
</gene>
<protein>
    <submittedName>
        <fullName evidence="4">Alpha/Beta hydrolase protein</fullName>
    </submittedName>
</protein>
<keyword evidence="4" id="KW-0378">Hydrolase</keyword>
<feature type="domain" description="Phospholipase/carboxylesterase/thioesterase" evidence="3">
    <location>
        <begin position="26"/>
        <end position="162"/>
    </location>
</feature>
<reference evidence="4" key="1">
    <citation type="journal article" date="2020" name="Stud. Mycol.">
        <title>101 Dothideomycetes genomes: a test case for predicting lifestyles and emergence of pathogens.</title>
        <authorList>
            <person name="Haridas S."/>
            <person name="Albert R."/>
            <person name="Binder M."/>
            <person name="Bloem J."/>
            <person name="Labutti K."/>
            <person name="Salamov A."/>
            <person name="Andreopoulos B."/>
            <person name="Baker S."/>
            <person name="Barry K."/>
            <person name="Bills G."/>
            <person name="Bluhm B."/>
            <person name="Cannon C."/>
            <person name="Castanera R."/>
            <person name="Culley D."/>
            <person name="Daum C."/>
            <person name="Ezra D."/>
            <person name="Gonzalez J."/>
            <person name="Henrissat B."/>
            <person name="Kuo A."/>
            <person name="Liang C."/>
            <person name="Lipzen A."/>
            <person name="Lutzoni F."/>
            <person name="Magnuson J."/>
            <person name="Mondo S."/>
            <person name="Nolan M."/>
            <person name="Ohm R."/>
            <person name="Pangilinan J."/>
            <person name="Park H.-J."/>
            <person name="Ramirez L."/>
            <person name="Alfaro M."/>
            <person name="Sun H."/>
            <person name="Tritt A."/>
            <person name="Yoshinaga Y."/>
            <person name="Zwiers L.-H."/>
            <person name="Turgeon B."/>
            <person name="Goodwin S."/>
            <person name="Spatafora J."/>
            <person name="Crous P."/>
            <person name="Grigoriev I."/>
        </authorList>
    </citation>
    <scope>NUCLEOTIDE SEQUENCE</scope>
    <source>
        <strain evidence="4">ATCC 16933</strain>
    </source>
</reference>
<dbReference type="GO" id="GO:0008474">
    <property type="term" value="F:palmitoyl-(protein) hydrolase activity"/>
    <property type="evidence" value="ECO:0007669"/>
    <property type="project" value="TreeGrafter"/>
</dbReference>
<accession>A0A6A6NVH2</accession>
<proteinExistence type="inferred from homology"/>
<name>A0A6A6NVH2_9PEZI</name>
<dbReference type="GO" id="GO:0005737">
    <property type="term" value="C:cytoplasm"/>
    <property type="evidence" value="ECO:0007669"/>
    <property type="project" value="TreeGrafter"/>
</dbReference>
<feature type="region of interest" description="Disordered" evidence="2">
    <location>
        <begin position="165"/>
        <end position="184"/>
    </location>
</feature>
<dbReference type="PANTHER" id="PTHR10655">
    <property type="entry name" value="LYSOPHOSPHOLIPASE-RELATED"/>
    <property type="match status" value="1"/>
</dbReference>
<organism evidence="4 5">
    <name type="scientific">Lineolata rhizophorae</name>
    <dbReference type="NCBI Taxonomy" id="578093"/>
    <lineage>
        <taxon>Eukaryota</taxon>
        <taxon>Fungi</taxon>
        <taxon>Dikarya</taxon>
        <taxon>Ascomycota</taxon>
        <taxon>Pezizomycotina</taxon>
        <taxon>Dothideomycetes</taxon>
        <taxon>Dothideomycetes incertae sedis</taxon>
        <taxon>Lineolatales</taxon>
        <taxon>Lineolataceae</taxon>
        <taxon>Lineolata</taxon>
    </lineage>
</organism>
<evidence type="ECO:0000256" key="2">
    <source>
        <dbReference type="SAM" id="MobiDB-lite"/>
    </source>
</evidence>
<evidence type="ECO:0000313" key="4">
    <source>
        <dbReference type="EMBL" id="KAF2455721.1"/>
    </source>
</evidence>